<keyword evidence="2" id="KW-1185">Reference proteome</keyword>
<gene>
    <name evidence="1" type="ORF">OXX778_LOCUS19711</name>
</gene>
<name>A0A814LUU7_9BILA</name>
<comment type="caution">
    <text evidence="1">The sequence shown here is derived from an EMBL/GenBank/DDBJ whole genome shotgun (WGS) entry which is preliminary data.</text>
</comment>
<dbReference type="AlphaFoldDB" id="A0A814LUU7"/>
<proteinExistence type="predicted"/>
<organism evidence="1 2">
    <name type="scientific">Brachionus calyciflorus</name>
    <dbReference type="NCBI Taxonomy" id="104777"/>
    <lineage>
        <taxon>Eukaryota</taxon>
        <taxon>Metazoa</taxon>
        <taxon>Spiralia</taxon>
        <taxon>Gnathifera</taxon>
        <taxon>Rotifera</taxon>
        <taxon>Eurotatoria</taxon>
        <taxon>Monogononta</taxon>
        <taxon>Pseudotrocha</taxon>
        <taxon>Ploima</taxon>
        <taxon>Brachionidae</taxon>
        <taxon>Brachionus</taxon>
    </lineage>
</organism>
<reference evidence="1" key="1">
    <citation type="submission" date="2021-02" db="EMBL/GenBank/DDBJ databases">
        <authorList>
            <person name="Nowell W R."/>
        </authorList>
    </citation>
    <scope>NUCLEOTIDE SEQUENCE</scope>
    <source>
        <strain evidence="1">Ploen Becks lab</strain>
    </source>
</reference>
<evidence type="ECO:0000313" key="2">
    <source>
        <dbReference type="Proteomes" id="UP000663879"/>
    </source>
</evidence>
<sequence>MISIIFIYLYAKAEAELRLLAQRPVKKGGVVKNIDNKIINRLIMKKTVETNLKKNQLNSINRSIKKKYNKINKSLRKMANRVSSLVLENSLEQPRGSGDDNPRKNLQQLYTFRHIPNQEYKDLKDTLTAIFRFRENVQ</sequence>
<protein>
    <submittedName>
        <fullName evidence="1">Uncharacterized protein</fullName>
    </submittedName>
</protein>
<dbReference type="EMBL" id="CAJNOC010006121">
    <property type="protein sequence ID" value="CAF1070707.1"/>
    <property type="molecule type" value="Genomic_DNA"/>
</dbReference>
<dbReference type="Proteomes" id="UP000663879">
    <property type="component" value="Unassembled WGS sequence"/>
</dbReference>
<accession>A0A814LUU7</accession>
<evidence type="ECO:0000313" key="1">
    <source>
        <dbReference type="EMBL" id="CAF1070707.1"/>
    </source>
</evidence>